<evidence type="ECO:0000256" key="1">
    <source>
        <dbReference type="SAM" id="Coils"/>
    </source>
</evidence>
<evidence type="ECO:0000313" key="4">
    <source>
        <dbReference type="Proteomes" id="UP000215188"/>
    </source>
</evidence>
<dbReference type="InterPro" id="IPR036038">
    <property type="entry name" value="Aminotransferase-like"/>
</dbReference>
<dbReference type="Pfam" id="PF01063">
    <property type="entry name" value="Aminotran_4"/>
    <property type="match status" value="1"/>
</dbReference>
<dbReference type="GO" id="GO:0046820">
    <property type="term" value="F:4-amino-4-deoxychorismate synthase activity"/>
    <property type="evidence" value="ECO:0007669"/>
    <property type="project" value="TreeGrafter"/>
</dbReference>
<name>A0A229FRB4_9BURK</name>
<accession>A0A229FRB4</accession>
<dbReference type="Pfam" id="PF00425">
    <property type="entry name" value="Chorismate_bind"/>
    <property type="match status" value="1"/>
</dbReference>
<dbReference type="InterPro" id="IPR019999">
    <property type="entry name" value="Anth_synth_I-like"/>
</dbReference>
<organism evidence="3 4">
    <name type="scientific">Polynucleobacter cosmopolitanus</name>
    <dbReference type="NCBI Taxonomy" id="351345"/>
    <lineage>
        <taxon>Bacteria</taxon>
        <taxon>Pseudomonadati</taxon>
        <taxon>Pseudomonadota</taxon>
        <taxon>Betaproteobacteria</taxon>
        <taxon>Burkholderiales</taxon>
        <taxon>Burkholderiaceae</taxon>
        <taxon>Polynucleobacter</taxon>
    </lineage>
</organism>
<dbReference type="AlphaFoldDB" id="A0A229FRB4"/>
<gene>
    <name evidence="3" type="ORF">AOC33_08685</name>
</gene>
<dbReference type="GO" id="GO:0016829">
    <property type="term" value="F:lyase activity"/>
    <property type="evidence" value="ECO:0007669"/>
    <property type="project" value="UniProtKB-KW"/>
</dbReference>
<reference evidence="3 4" key="1">
    <citation type="submission" date="2017-06" db="EMBL/GenBank/DDBJ databases">
        <title>Reclassification of a Polynucleobacter cosmopolitanus strain isolated from tropical Lake Victoria as Polynucleobacter victoriensis comb. nov.</title>
        <authorList>
            <person name="Hahn M.W."/>
        </authorList>
    </citation>
    <scope>NUCLEOTIDE SEQUENCE [LARGE SCALE GENOMIC DNA]</scope>
    <source>
        <strain evidence="3 4">MWH-MoIso2</strain>
    </source>
</reference>
<dbReference type="Proteomes" id="UP000215188">
    <property type="component" value="Unassembled WGS sequence"/>
</dbReference>
<protein>
    <submittedName>
        <fullName evidence="3">Bifunctional aminodeoxychorismate synthase component I/aminodeoxychorismate lyase</fullName>
    </submittedName>
</protein>
<dbReference type="OrthoDB" id="9803598at2"/>
<keyword evidence="1" id="KW-0175">Coiled coil</keyword>
<comment type="caution">
    <text evidence="3">The sequence shown here is derived from an EMBL/GenBank/DDBJ whole genome shotgun (WGS) entry which is preliminary data.</text>
</comment>
<dbReference type="InterPro" id="IPR043132">
    <property type="entry name" value="BCAT-like_C"/>
</dbReference>
<dbReference type="InterPro" id="IPR001544">
    <property type="entry name" value="Aminotrans_IV"/>
</dbReference>
<keyword evidence="3" id="KW-0456">Lyase</keyword>
<feature type="domain" description="Chorismate-utilising enzyme C-terminal" evidence="2">
    <location>
        <begin position="131"/>
        <end position="384"/>
    </location>
</feature>
<dbReference type="Gene3D" id="3.60.120.10">
    <property type="entry name" value="Anthranilate synthase"/>
    <property type="match status" value="1"/>
</dbReference>
<dbReference type="PRINTS" id="PR00095">
    <property type="entry name" value="ANTSNTHASEI"/>
</dbReference>
<feature type="coiled-coil region" evidence="1">
    <location>
        <begin position="33"/>
        <end position="60"/>
    </location>
</feature>
<dbReference type="Gene3D" id="3.30.470.10">
    <property type="match status" value="1"/>
</dbReference>
<dbReference type="EMBL" id="NJGG01000003">
    <property type="protein sequence ID" value="OXL14571.1"/>
    <property type="molecule type" value="Genomic_DNA"/>
</dbReference>
<dbReference type="InterPro" id="IPR015890">
    <property type="entry name" value="Chorismate_C"/>
</dbReference>
<evidence type="ECO:0000313" key="3">
    <source>
        <dbReference type="EMBL" id="OXL14571.1"/>
    </source>
</evidence>
<dbReference type="Gene3D" id="3.20.10.10">
    <property type="entry name" value="D-amino Acid Aminotransferase, subunit A, domain 2"/>
    <property type="match status" value="1"/>
</dbReference>
<dbReference type="SUPFAM" id="SSF56752">
    <property type="entry name" value="D-aminoacid aminotransferase-like PLP-dependent enzymes"/>
    <property type="match status" value="1"/>
</dbReference>
<dbReference type="GO" id="GO:0000162">
    <property type="term" value="P:L-tryptophan biosynthetic process"/>
    <property type="evidence" value="ECO:0007669"/>
    <property type="project" value="TreeGrafter"/>
</dbReference>
<proteinExistence type="predicted"/>
<dbReference type="InterPro" id="IPR043131">
    <property type="entry name" value="BCAT-like_N"/>
</dbReference>
<dbReference type="PANTHER" id="PTHR11236:SF50">
    <property type="entry name" value="AMINODEOXYCHORISMATE SYNTHASE COMPONENT 1"/>
    <property type="match status" value="1"/>
</dbReference>
<keyword evidence="4" id="KW-1185">Reference proteome</keyword>
<dbReference type="PANTHER" id="PTHR11236">
    <property type="entry name" value="AMINOBENZOATE/ANTHRANILATE SYNTHASE"/>
    <property type="match status" value="1"/>
</dbReference>
<sequence>MSDFEHLTCTILLDDAQSSSDKPSSRLYQSPLKTIQASKADELEAALEEIEQAIHDQQYVVTCLSYELGEYLVGLKPKKSETPWVQAWVFKDVQKLSKEQVNQWIQTQLTQSVKQTTDAPAITNTSNSVTQQQFEEDISKIQEWIKAGDTYQVNHTYRIAGKLSGSPLAAYEILRQKQPGPYGAYIDHPNGWVLSCSPEWFLQKTSDTLMTKPMKGTAKVGESSSEELHGDAKNRAENVMIVDLLRNDLSKISMPGSVKVPHLFEVQQHGDVLQMTSTISSISKENLRLKELLQAIFPCGSVTGAPKKRTMELIQGLESEPRNLYCGAIAWFDPSSKTGLGDLGMSVVIRTLGLAKDQSFQMGVGGGITIDSESVDEWHECQTKAGFLYALQDQSEPIGLFETIRIEQGQACHVDIHIERISKSASELKIEFDSDRARSLIQVACSQLDAKLIYRLRLDLSAEGLLSIKTALIQDLQPGPILWASDLLLTDVTMSSTDQLLGHKVTRRKLYDQAWLAAEKLGAFDALFINEQGFVTEGGRSNVFIKKDGRWLTPPLASGCLPGVMRSIILKDSKYQAIEQNITRADVLSAEEVIFTNALRGVVKTTN</sequence>
<dbReference type="InterPro" id="IPR005801">
    <property type="entry name" value="ADC_synthase"/>
</dbReference>
<dbReference type="SUPFAM" id="SSF56322">
    <property type="entry name" value="ADC synthase"/>
    <property type="match status" value="1"/>
</dbReference>
<evidence type="ECO:0000259" key="2">
    <source>
        <dbReference type="Pfam" id="PF00425"/>
    </source>
</evidence>
<dbReference type="RefSeq" id="WP_089516614.1">
    <property type="nucleotide sequence ID" value="NZ_NJGG01000003.1"/>
</dbReference>